<proteinExistence type="predicted"/>
<dbReference type="SUPFAM" id="SSF55785">
    <property type="entry name" value="PYP-like sensor domain (PAS domain)"/>
    <property type="match status" value="1"/>
</dbReference>
<dbReference type="KEGG" id="slom:PXH66_13095"/>
<dbReference type="InterPro" id="IPR003661">
    <property type="entry name" value="HisK_dim/P_dom"/>
</dbReference>
<dbReference type="Gene3D" id="3.40.50.2300">
    <property type="match status" value="2"/>
</dbReference>
<dbReference type="PANTHER" id="PTHR43065:SF42">
    <property type="entry name" value="TWO-COMPONENT SENSOR PPRA"/>
    <property type="match status" value="1"/>
</dbReference>
<dbReference type="InterPro" id="IPR036890">
    <property type="entry name" value="HATPase_C_sf"/>
</dbReference>
<dbReference type="Pfam" id="PF00512">
    <property type="entry name" value="HisKA"/>
    <property type="match status" value="1"/>
</dbReference>
<feature type="domain" description="Response regulatory" evidence="8">
    <location>
        <begin position="593"/>
        <end position="707"/>
    </location>
</feature>
<dbReference type="InterPro" id="IPR004358">
    <property type="entry name" value="Sig_transdc_His_kin-like_C"/>
</dbReference>
<evidence type="ECO:0000256" key="3">
    <source>
        <dbReference type="ARBA" id="ARBA00022553"/>
    </source>
</evidence>
<dbReference type="InterPro" id="IPR036097">
    <property type="entry name" value="HisK_dim/P_sf"/>
</dbReference>
<dbReference type="SMART" id="SM00387">
    <property type="entry name" value="HATPase_c"/>
    <property type="match status" value="1"/>
</dbReference>
<keyword evidence="3" id="KW-0597">Phosphoprotein</keyword>
<feature type="domain" description="Response regulatory" evidence="8">
    <location>
        <begin position="10"/>
        <end position="160"/>
    </location>
</feature>
<feature type="domain" description="PAS" evidence="5">
    <location>
        <begin position="217"/>
        <end position="284"/>
    </location>
</feature>
<dbReference type="InterPro" id="IPR035965">
    <property type="entry name" value="PAS-like_dom_sf"/>
</dbReference>
<gene>
    <name evidence="9" type="ORF">PXH66_13095</name>
</gene>
<keyword evidence="10" id="KW-1185">Reference proteome</keyword>
<dbReference type="SUPFAM" id="SSF52172">
    <property type="entry name" value="CheY-like"/>
    <property type="match status" value="2"/>
</dbReference>
<dbReference type="Pfam" id="PF02518">
    <property type="entry name" value="HATPase_c"/>
    <property type="match status" value="1"/>
</dbReference>
<dbReference type="SMART" id="SM00388">
    <property type="entry name" value="HisKA"/>
    <property type="match status" value="1"/>
</dbReference>
<reference evidence="9" key="1">
    <citation type="submission" date="2023-03" db="EMBL/GenBank/DDBJ databases">
        <title>Lomoglobus Profundus gen. nov., sp. nov., a novel member of the phylum Verrucomicrobia, isolated from deep-marine sediment of South China Sea.</title>
        <authorList>
            <person name="Ahmad T."/>
            <person name="Ishaq S.E."/>
            <person name="Wang F."/>
        </authorList>
    </citation>
    <scope>NUCLEOTIDE SEQUENCE</scope>
    <source>
        <strain evidence="9">LMO-M01</strain>
    </source>
</reference>
<accession>A0AAE9ZSB1</accession>
<evidence type="ECO:0000256" key="2">
    <source>
        <dbReference type="ARBA" id="ARBA00012438"/>
    </source>
</evidence>
<dbReference type="SMART" id="SM00091">
    <property type="entry name" value="PAS"/>
    <property type="match status" value="1"/>
</dbReference>
<dbReference type="Pfam" id="PF13188">
    <property type="entry name" value="PAS_8"/>
    <property type="match status" value="1"/>
</dbReference>
<dbReference type="Pfam" id="PF00072">
    <property type="entry name" value="Response_reg"/>
    <property type="match status" value="2"/>
</dbReference>
<name>A0AAE9ZSB1_9BACT</name>
<evidence type="ECO:0000259" key="6">
    <source>
        <dbReference type="SMART" id="SM00387"/>
    </source>
</evidence>
<evidence type="ECO:0000259" key="5">
    <source>
        <dbReference type="SMART" id="SM00091"/>
    </source>
</evidence>
<feature type="compositionally biased region" description="Basic and acidic residues" evidence="4">
    <location>
        <begin position="273"/>
        <end position="290"/>
    </location>
</feature>
<evidence type="ECO:0000313" key="10">
    <source>
        <dbReference type="Proteomes" id="UP001218638"/>
    </source>
</evidence>
<dbReference type="NCBIfam" id="TIGR00229">
    <property type="entry name" value="sensory_box"/>
    <property type="match status" value="1"/>
</dbReference>
<dbReference type="CDD" id="cd00130">
    <property type="entry name" value="PAS"/>
    <property type="match status" value="1"/>
</dbReference>
<evidence type="ECO:0000259" key="8">
    <source>
        <dbReference type="SMART" id="SM00448"/>
    </source>
</evidence>
<feature type="domain" description="Signal transduction histidine kinase dimerisation/phosphoacceptor" evidence="7">
    <location>
        <begin position="343"/>
        <end position="408"/>
    </location>
</feature>
<dbReference type="SMART" id="SM00448">
    <property type="entry name" value="REC"/>
    <property type="match status" value="2"/>
</dbReference>
<dbReference type="PANTHER" id="PTHR43065">
    <property type="entry name" value="SENSOR HISTIDINE KINASE"/>
    <property type="match status" value="1"/>
</dbReference>
<feature type="region of interest" description="Disordered" evidence="4">
    <location>
        <begin position="271"/>
        <end position="295"/>
    </location>
</feature>
<dbReference type="Gene3D" id="1.10.287.130">
    <property type="match status" value="1"/>
</dbReference>
<dbReference type="EC" id="2.7.13.3" evidence="2"/>
<dbReference type="CDD" id="cd00082">
    <property type="entry name" value="HisKA"/>
    <property type="match status" value="1"/>
</dbReference>
<dbReference type="Proteomes" id="UP001218638">
    <property type="component" value="Chromosome"/>
</dbReference>
<dbReference type="InterPro" id="IPR001789">
    <property type="entry name" value="Sig_transdc_resp-reg_receiver"/>
</dbReference>
<comment type="catalytic activity">
    <reaction evidence="1">
        <text>ATP + protein L-histidine = ADP + protein N-phospho-L-histidine.</text>
        <dbReference type="EC" id="2.7.13.3"/>
    </reaction>
</comment>
<dbReference type="SUPFAM" id="SSF55874">
    <property type="entry name" value="ATPase domain of HSP90 chaperone/DNA topoisomerase II/histidine kinase"/>
    <property type="match status" value="1"/>
</dbReference>
<evidence type="ECO:0000256" key="1">
    <source>
        <dbReference type="ARBA" id="ARBA00000085"/>
    </source>
</evidence>
<dbReference type="Gene3D" id="3.30.565.10">
    <property type="entry name" value="Histidine kinase-like ATPase, C-terminal domain"/>
    <property type="match status" value="1"/>
</dbReference>
<dbReference type="InterPro" id="IPR003594">
    <property type="entry name" value="HATPase_dom"/>
</dbReference>
<dbReference type="GO" id="GO:0000155">
    <property type="term" value="F:phosphorelay sensor kinase activity"/>
    <property type="evidence" value="ECO:0007669"/>
    <property type="project" value="InterPro"/>
</dbReference>
<dbReference type="AlphaFoldDB" id="A0AAE9ZSB1"/>
<protein>
    <recommendedName>
        <fullName evidence="2">histidine kinase</fullName>
        <ecNumber evidence="2">2.7.13.3</ecNumber>
    </recommendedName>
</protein>
<sequence>MSHSHHQPNKRILVIDDNRAIHDDIRKILIKSTSEETKDKDAMFEDEKSLLFGESAPKVEATSFEIDSAYQGEDGLKLVQAAAASGRPYGVAFVDVRMPPGWDGVETITQIWRQHPDIQIVICTAYSDYSWEEMIHELGRTDSLVVLKKPFDSIEVQQLAHALSEKWTLHNELETKLHDLDDLVIKRTGELEQSNTDLLREIDERKQVEQALRHSEERFAKAFSASPIPLSIQSQRDLRYVDVNSRFAALTGYPRESLIGFTPAQLGLWQSDHSSEEQHEQGKRHPHDQARVLSTQSGEKRTVLISIEEFEMEGENFILASTQDITAQLELEDRLRQRQRLEVVGQLAGGVAHDFNNILTSMMLNLEFMRVTNREPEQQSPLNDLHAMMKRAAKITSQLLMFARKQFVDRQRFELNSAIGDLLNLLNRTLGEHIELRSEPSPGSLWINADTNMLDQAVMNLCLNARDAMPEGGTLTISTAAVQITHARPATVSEARPGSFACITISDTGTGMSAGTLQHIFEPFFTTKDIGHGTGLGLASVHGTVHQHEGWIDVDSTEGKGSSFALYLPLLPRIPPRAPTAASAVDTMPRGDETILLVEDEESVRRVTTILLQRLGYTVLTANNGHEALRVFAENKESIDLVFTDIVMPDGLSGIQLEERIRHQNPAMKVVLSSGYSDEIIKQQDRQGTKTVFLAKPFEARTVAHALRKCLDQK</sequence>
<dbReference type="PRINTS" id="PR00344">
    <property type="entry name" value="BCTRLSENSOR"/>
</dbReference>
<dbReference type="RefSeq" id="WP_330928619.1">
    <property type="nucleotide sequence ID" value="NZ_CP119075.1"/>
</dbReference>
<dbReference type="InterPro" id="IPR000014">
    <property type="entry name" value="PAS"/>
</dbReference>
<evidence type="ECO:0000256" key="4">
    <source>
        <dbReference type="SAM" id="MobiDB-lite"/>
    </source>
</evidence>
<feature type="domain" description="Histidine kinase/HSP90-like ATPase" evidence="6">
    <location>
        <begin position="449"/>
        <end position="572"/>
    </location>
</feature>
<evidence type="ECO:0000259" key="7">
    <source>
        <dbReference type="SMART" id="SM00388"/>
    </source>
</evidence>
<dbReference type="SUPFAM" id="SSF47384">
    <property type="entry name" value="Homodimeric domain of signal transducing histidine kinase"/>
    <property type="match status" value="1"/>
</dbReference>
<dbReference type="Gene3D" id="3.30.450.20">
    <property type="entry name" value="PAS domain"/>
    <property type="match status" value="1"/>
</dbReference>
<evidence type="ECO:0000313" key="9">
    <source>
        <dbReference type="EMBL" id="WED63267.1"/>
    </source>
</evidence>
<dbReference type="EMBL" id="CP119075">
    <property type="protein sequence ID" value="WED63267.1"/>
    <property type="molecule type" value="Genomic_DNA"/>
</dbReference>
<organism evidence="9 10">
    <name type="scientific">Synoicihabitans lomoniglobus</name>
    <dbReference type="NCBI Taxonomy" id="2909285"/>
    <lineage>
        <taxon>Bacteria</taxon>
        <taxon>Pseudomonadati</taxon>
        <taxon>Verrucomicrobiota</taxon>
        <taxon>Opitutia</taxon>
        <taxon>Opitutales</taxon>
        <taxon>Opitutaceae</taxon>
        <taxon>Synoicihabitans</taxon>
    </lineage>
</organism>
<dbReference type="InterPro" id="IPR011006">
    <property type="entry name" value="CheY-like_superfamily"/>
</dbReference>